<keyword evidence="2" id="KW-1185">Reference proteome</keyword>
<comment type="caution">
    <text evidence="1">The sequence shown here is derived from an EMBL/GenBank/DDBJ whole genome shotgun (WGS) entry which is preliminary data.</text>
</comment>
<dbReference type="EMBL" id="CM037158">
    <property type="protein sequence ID" value="KAH7850666.1"/>
    <property type="molecule type" value="Genomic_DNA"/>
</dbReference>
<name>A0ACB7YBD0_9ERIC</name>
<reference evidence="1 2" key="1">
    <citation type="journal article" date="2021" name="Hortic Res">
        <title>High-quality reference genome and annotation aids understanding of berry development for evergreen blueberry (Vaccinium darrowii).</title>
        <authorList>
            <person name="Yu J."/>
            <person name="Hulse-Kemp A.M."/>
            <person name="Babiker E."/>
            <person name="Staton M."/>
        </authorList>
    </citation>
    <scope>NUCLEOTIDE SEQUENCE [LARGE SCALE GENOMIC DNA]</scope>
    <source>
        <strain evidence="2">cv. NJ 8807/NJ 8810</strain>
        <tissue evidence="1">Young leaf</tissue>
    </source>
</reference>
<dbReference type="Proteomes" id="UP000828048">
    <property type="component" value="Chromosome 8"/>
</dbReference>
<sequence>MDPSKAPKPDGMTMGFYQKYWDVVGEDVTKAVQHFIQTGYILKSFNHTRIVLIPKVKTPVQRVIHGPSKRNNEFLLSIGSGCISGSVGVMIALHEFNIKTTAPNDVANLSETFNQWLHNSARTHSDIWYTSKAIIIGMSNTFLQLFNGVIDHLKGLNQNNQFDGDIRNRFLISSSDTQLLKPGGNKRVPITHEAMEAPVPGGVRRYRRRGILKDVQDLRSMVEDVVNLFLEQTALWTLFNTGAIYQRPPSRLNLQNVKKMTLYNCSHPFFLNKCRSYNFIHKAHENRERNTLQFNRDMCLNVTQPSCNMSNWHLRILMDANLPHHHLHQPPLRSVLYDRPI</sequence>
<proteinExistence type="predicted"/>
<organism evidence="1 2">
    <name type="scientific">Vaccinium darrowii</name>
    <dbReference type="NCBI Taxonomy" id="229202"/>
    <lineage>
        <taxon>Eukaryota</taxon>
        <taxon>Viridiplantae</taxon>
        <taxon>Streptophyta</taxon>
        <taxon>Embryophyta</taxon>
        <taxon>Tracheophyta</taxon>
        <taxon>Spermatophyta</taxon>
        <taxon>Magnoliopsida</taxon>
        <taxon>eudicotyledons</taxon>
        <taxon>Gunneridae</taxon>
        <taxon>Pentapetalae</taxon>
        <taxon>asterids</taxon>
        <taxon>Ericales</taxon>
        <taxon>Ericaceae</taxon>
        <taxon>Vaccinioideae</taxon>
        <taxon>Vaccinieae</taxon>
        <taxon>Vaccinium</taxon>
    </lineage>
</organism>
<accession>A0ACB7YBD0</accession>
<protein>
    <submittedName>
        <fullName evidence="1">Uncharacterized protein</fullName>
    </submittedName>
</protein>
<gene>
    <name evidence="1" type="ORF">Vadar_001235</name>
</gene>
<evidence type="ECO:0000313" key="2">
    <source>
        <dbReference type="Proteomes" id="UP000828048"/>
    </source>
</evidence>
<evidence type="ECO:0000313" key="1">
    <source>
        <dbReference type="EMBL" id="KAH7850666.1"/>
    </source>
</evidence>